<gene>
    <name evidence="3" type="ORF">GCM10023213_31550</name>
</gene>
<dbReference type="RefSeq" id="WP_345737342.1">
    <property type="nucleotide sequence ID" value="NZ_BAABIA010000006.1"/>
</dbReference>
<dbReference type="Proteomes" id="UP001499852">
    <property type="component" value="Unassembled WGS sequence"/>
</dbReference>
<proteinExistence type="predicted"/>
<sequence>MHTSPPAADLPEPEKGDRVTLLQEGRKTRTTNSFKDGQYERRVAALGDARDLGEFESVEAAAATAIRALESDPKAVFMVIGSDGRVLAIKLNREVQQALEFKKGLAIKAVLFLVCALVPGIVFYLNAEQPSVTDTALLVTFIYALCWLFGFTQNVVEAGVIACILMTVISLSFPIRDAISKAVRKHQEQRALPAPR</sequence>
<accession>A0ABP9PE90</accession>
<keyword evidence="2" id="KW-1133">Transmembrane helix</keyword>
<keyword evidence="4" id="KW-1185">Reference proteome</keyword>
<reference evidence="4" key="1">
    <citation type="journal article" date="2019" name="Int. J. Syst. Evol. Microbiol.">
        <title>The Global Catalogue of Microorganisms (GCM) 10K type strain sequencing project: providing services to taxonomists for standard genome sequencing and annotation.</title>
        <authorList>
            <consortium name="The Broad Institute Genomics Platform"/>
            <consortium name="The Broad Institute Genome Sequencing Center for Infectious Disease"/>
            <person name="Wu L."/>
            <person name="Ma J."/>
        </authorList>
    </citation>
    <scope>NUCLEOTIDE SEQUENCE [LARGE SCALE GENOMIC DNA]</scope>
    <source>
        <strain evidence="4">JCM 18053</strain>
    </source>
</reference>
<feature type="transmembrane region" description="Helical" evidence="2">
    <location>
        <begin position="105"/>
        <end position="125"/>
    </location>
</feature>
<keyword evidence="2" id="KW-0812">Transmembrane</keyword>
<comment type="caution">
    <text evidence="3">The sequence shown here is derived from an EMBL/GenBank/DDBJ whole genome shotgun (WGS) entry which is preliminary data.</text>
</comment>
<feature type="transmembrane region" description="Helical" evidence="2">
    <location>
        <begin position="132"/>
        <end position="152"/>
    </location>
</feature>
<organism evidence="3 4">
    <name type="scientific">Prosthecobacter algae</name>
    <dbReference type="NCBI Taxonomy" id="1144682"/>
    <lineage>
        <taxon>Bacteria</taxon>
        <taxon>Pseudomonadati</taxon>
        <taxon>Verrucomicrobiota</taxon>
        <taxon>Verrucomicrobiia</taxon>
        <taxon>Verrucomicrobiales</taxon>
        <taxon>Verrucomicrobiaceae</taxon>
        <taxon>Prosthecobacter</taxon>
    </lineage>
</organism>
<protein>
    <recommendedName>
        <fullName evidence="5">Roadblock/LAMTOR2 domain-containing protein</fullName>
    </recommendedName>
</protein>
<evidence type="ECO:0000256" key="2">
    <source>
        <dbReference type="SAM" id="Phobius"/>
    </source>
</evidence>
<evidence type="ECO:0008006" key="5">
    <source>
        <dbReference type="Google" id="ProtNLM"/>
    </source>
</evidence>
<feature type="region of interest" description="Disordered" evidence="1">
    <location>
        <begin position="1"/>
        <end position="33"/>
    </location>
</feature>
<feature type="transmembrane region" description="Helical" evidence="2">
    <location>
        <begin position="158"/>
        <end position="175"/>
    </location>
</feature>
<keyword evidence="2" id="KW-0472">Membrane</keyword>
<evidence type="ECO:0000313" key="4">
    <source>
        <dbReference type="Proteomes" id="UP001499852"/>
    </source>
</evidence>
<name>A0ABP9PE90_9BACT</name>
<evidence type="ECO:0000313" key="3">
    <source>
        <dbReference type="EMBL" id="GAA5143523.1"/>
    </source>
</evidence>
<dbReference type="EMBL" id="BAABIA010000006">
    <property type="protein sequence ID" value="GAA5143523.1"/>
    <property type="molecule type" value="Genomic_DNA"/>
</dbReference>
<evidence type="ECO:0000256" key="1">
    <source>
        <dbReference type="SAM" id="MobiDB-lite"/>
    </source>
</evidence>